<gene>
    <name evidence="3" type="ORF">CW354_16500</name>
</gene>
<dbReference type="InterPro" id="IPR037401">
    <property type="entry name" value="SnoaL-like"/>
</dbReference>
<dbReference type="SUPFAM" id="SSF54427">
    <property type="entry name" value="NTF2-like"/>
    <property type="match status" value="2"/>
</dbReference>
<feature type="chain" id="PRO_5015567060" description="SnoaL-like domain-containing protein" evidence="1">
    <location>
        <begin position="26"/>
        <end position="308"/>
    </location>
</feature>
<name>A0A2S7K0D8_9PROT</name>
<feature type="signal peptide" evidence="1">
    <location>
        <begin position="1"/>
        <end position="25"/>
    </location>
</feature>
<dbReference type="PANTHER" id="PTHR38436">
    <property type="entry name" value="POLYKETIDE CYCLASE SNOAL-LIKE DOMAIN"/>
    <property type="match status" value="1"/>
</dbReference>
<feature type="domain" description="SnoaL-like" evidence="2">
    <location>
        <begin position="179"/>
        <end position="278"/>
    </location>
</feature>
<keyword evidence="1" id="KW-0732">Signal</keyword>
<protein>
    <recommendedName>
        <fullName evidence="2">SnoaL-like domain-containing protein</fullName>
    </recommendedName>
</protein>
<dbReference type="AlphaFoldDB" id="A0A2S7K0D8"/>
<dbReference type="Pfam" id="PF12680">
    <property type="entry name" value="SnoaL_2"/>
    <property type="match status" value="2"/>
</dbReference>
<organism evidence="3 4">
    <name type="scientific">Hyphococcus luteus</name>
    <dbReference type="NCBI Taxonomy" id="2058213"/>
    <lineage>
        <taxon>Bacteria</taxon>
        <taxon>Pseudomonadati</taxon>
        <taxon>Pseudomonadota</taxon>
        <taxon>Alphaproteobacteria</taxon>
        <taxon>Parvularculales</taxon>
        <taxon>Parvularculaceae</taxon>
        <taxon>Hyphococcus</taxon>
    </lineage>
</organism>
<accession>A0A2S7K0D8</accession>
<dbReference type="PANTHER" id="PTHR38436:SF1">
    <property type="entry name" value="ESTER CYCLASE"/>
    <property type="match status" value="1"/>
</dbReference>
<proteinExistence type="predicted"/>
<dbReference type="OrthoDB" id="9781757at2"/>
<keyword evidence="4" id="KW-1185">Reference proteome</keyword>
<reference evidence="3 4" key="1">
    <citation type="submission" date="2017-12" db="EMBL/GenBank/DDBJ databases">
        <authorList>
            <person name="Hurst M.R.H."/>
        </authorList>
    </citation>
    <scope>NUCLEOTIDE SEQUENCE [LARGE SCALE GENOMIC DNA]</scope>
    <source>
        <strain evidence="3 4">SY-3-19</strain>
    </source>
</reference>
<dbReference type="Gene3D" id="3.10.450.50">
    <property type="match status" value="2"/>
</dbReference>
<dbReference type="Proteomes" id="UP000239504">
    <property type="component" value="Unassembled WGS sequence"/>
</dbReference>
<evidence type="ECO:0000259" key="2">
    <source>
        <dbReference type="Pfam" id="PF12680"/>
    </source>
</evidence>
<feature type="domain" description="SnoaL-like" evidence="2">
    <location>
        <begin position="45"/>
        <end position="143"/>
    </location>
</feature>
<sequence>MRFHAIRKSIRSAPFILALAFAACADPDTEKEANMSSSSLDVANEMVTAWNDLDTDRIVALFAEDGSLHSMMKEPIIGREKLRDHIGALLNGATHLELNLRTVAVKGNTVFLERVDEFTVNGKPGSVPVVGVLDIKNGHVVEWREYYDRNQLLSEMGVSAPEPANSDDAASNVAIYQSVIDAWRKGDVDAVTTYFTDDIEFHSLAGKAPVQGREEVGAFLRQLRDSMTENNMRVVRSEESGDDLLVEGVEDFIDADGHHIQIPYMGAYRFENGKISRWRDYFDPTIAERIRSGETMPQSFKELVSDGE</sequence>
<dbReference type="InterPro" id="IPR009959">
    <property type="entry name" value="Cyclase_SnoaL-like"/>
</dbReference>
<dbReference type="InterPro" id="IPR032710">
    <property type="entry name" value="NTF2-like_dom_sf"/>
</dbReference>
<evidence type="ECO:0000313" key="3">
    <source>
        <dbReference type="EMBL" id="PQA85983.1"/>
    </source>
</evidence>
<dbReference type="GO" id="GO:0030638">
    <property type="term" value="P:polyketide metabolic process"/>
    <property type="evidence" value="ECO:0007669"/>
    <property type="project" value="InterPro"/>
</dbReference>
<evidence type="ECO:0000313" key="4">
    <source>
        <dbReference type="Proteomes" id="UP000239504"/>
    </source>
</evidence>
<dbReference type="EMBL" id="PJCH01000015">
    <property type="protein sequence ID" value="PQA85983.1"/>
    <property type="molecule type" value="Genomic_DNA"/>
</dbReference>
<comment type="caution">
    <text evidence="3">The sequence shown here is derived from an EMBL/GenBank/DDBJ whole genome shotgun (WGS) entry which is preliminary data.</text>
</comment>
<dbReference type="PROSITE" id="PS51257">
    <property type="entry name" value="PROKAR_LIPOPROTEIN"/>
    <property type="match status" value="1"/>
</dbReference>
<evidence type="ECO:0000256" key="1">
    <source>
        <dbReference type="SAM" id="SignalP"/>
    </source>
</evidence>